<dbReference type="InterPro" id="IPR014014">
    <property type="entry name" value="RNA_helicase_DEAD_Q_motif"/>
</dbReference>
<comment type="caution">
    <text evidence="14">The sequence shown here is derived from an EMBL/GenBank/DDBJ whole genome shotgun (WGS) entry which is preliminary data.</text>
</comment>
<dbReference type="InterPro" id="IPR014001">
    <property type="entry name" value="Helicase_ATP-bd"/>
</dbReference>
<evidence type="ECO:0000256" key="7">
    <source>
        <dbReference type="ARBA" id="ARBA00022840"/>
    </source>
</evidence>
<keyword evidence="6 9" id="KW-0347">Helicase</keyword>
<evidence type="ECO:0000313" key="15">
    <source>
        <dbReference type="Proteomes" id="UP001176940"/>
    </source>
</evidence>
<feature type="short sequence motif" description="Q motif" evidence="8">
    <location>
        <begin position="83"/>
        <end position="111"/>
    </location>
</feature>
<name>A0ABN9KWE4_9NEOB</name>
<sequence>MAATSGAARGPGEEAAREGERDRGSAAEVTDWAILNAAIPNMCRFDLNLEWDEKGGDVRSRDNGPEGMEPDGIIESNWNEVVDSFDDMNLSESLLRGIYAYGFEKPSAIQQRAILPCIKGECSIEGAGPHICWTPSCGDMTDCLISQVMTLLPKLSLEWTGKTATFAISILQQVELDMKATQALVLAPTRELAQQIQKVVMALGDYMGASCHACIGGTNVRAEVQKLQSEAHTSLWAHQAECSTSPKYIKMFVLDEADEMLSRGFKDQIYDIFQKLSSNAQVVLLSATMPSDVLEVTKKFMRDPIRILVKKEELTLEGIRQFYVNVEREEWKLDTLCDLYETLTITQAVIFINTRRKVDWLTEKMHARDFTVSALHGDMDQKERDVIMREFRSGSSRVLITTDLLARGIDVQQVSLVINYDLPTNRENYIHRIGRGGRFGRKGVAINMVTEEDKRTLKDIETFYNTTIEEMPMNVADLI</sequence>
<evidence type="ECO:0000256" key="1">
    <source>
        <dbReference type="ARBA" id="ARBA00004496"/>
    </source>
</evidence>
<evidence type="ECO:0000259" key="12">
    <source>
        <dbReference type="PROSITE" id="PS51194"/>
    </source>
</evidence>
<keyword evidence="3" id="KW-0963">Cytoplasm</keyword>
<dbReference type="PROSITE" id="PS00039">
    <property type="entry name" value="DEAD_ATP_HELICASE"/>
    <property type="match status" value="1"/>
</dbReference>
<keyword evidence="15" id="KW-1185">Reference proteome</keyword>
<dbReference type="EMBL" id="CAUEEQ010001925">
    <property type="protein sequence ID" value="CAJ0921262.1"/>
    <property type="molecule type" value="Genomic_DNA"/>
</dbReference>
<dbReference type="InterPro" id="IPR027417">
    <property type="entry name" value="P-loop_NTPase"/>
</dbReference>
<dbReference type="SMART" id="SM00487">
    <property type="entry name" value="DEXDc"/>
    <property type="match status" value="1"/>
</dbReference>
<dbReference type="PROSITE" id="PS51194">
    <property type="entry name" value="HELICASE_CTER"/>
    <property type="match status" value="1"/>
</dbReference>
<feature type="domain" description="Helicase C-terminal" evidence="12">
    <location>
        <begin position="318"/>
        <end position="479"/>
    </location>
</feature>
<dbReference type="Gene3D" id="3.40.50.300">
    <property type="entry name" value="P-loop containing nucleotide triphosphate hydrolases"/>
    <property type="match status" value="2"/>
</dbReference>
<comment type="subcellular location">
    <subcellularLocation>
        <location evidence="1">Cytoplasm</location>
    </subcellularLocation>
</comment>
<evidence type="ECO:0000256" key="6">
    <source>
        <dbReference type="ARBA" id="ARBA00022806"/>
    </source>
</evidence>
<evidence type="ECO:0000256" key="2">
    <source>
        <dbReference type="ARBA" id="ARBA00012552"/>
    </source>
</evidence>
<feature type="compositionally biased region" description="Basic and acidic residues" evidence="10">
    <location>
        <begin position="11"/>
        <end position="24"/>
    </location>
</feature>
<dbReference type="SUPFAM" id="SSF52540">
    <property type="entry name" value="P-loop containing nucleoside triphosphate hydrolases"/>
    <property type="match status" value="2"/>
</dbReference>
<evidence type="ECO:0000256" key="8">
    <source>
        <dbReference type="PROSITE-ProRule" id="PRU00552"/>
    </source>
</evidence>
<keyword evidence="7 9" id="KW-0067">ATP-binding</keyword>
<dbReference type="SMART" id="SM00490">
    <property type="entry name" value="HELICc"/>
    <property type="match status" value="1"/>
</dbReference>
<dbReference type="Pfam" id="PF00271">
    <property type="entry name" value="Helicase_C"/>
    <property type="match status" value="1"/>
</dbReference>
<comment type="similarity">
    <text evidence="9">Belongs to the DEAD box helicase family.</text>
</comment>
<dbReference type="PANTHER" id="PTHR47958">
    <property type="entry name" value="ATP-DEPENDENT RNA HELICASE DBP3"/>
    <property type="match status" value="1"/>
</dbReference>
<evidence type="ECO:0000256" key="3">
    <source>
        <dbReference type="ARBA" id="ARBA00022490"/>
    </source>
</evidence>
<feature type="compositionally biased region" description="Low complexity" evidence="10">
    <location>
        <begin position="1"/>
        <end position="10"/>
    </location>
</feature>
<evidence type="ECO:0000259" key="13">
    <source>
        <dbReference type="PROSITE" id="PS51195"/>
    </source>
</evidence>
<feature type="domain" description="Helicase ATP-binding" evidence="11">
    <location>
        <begin position="160"/>
        <end position="307"/>
    </location>
</feature>
<evidence type="ECO:0000256" key="5">
    <source>
        <dbReference type="ARBA" id="ARBA00022801"/>
    </source>
</evidence>
<organism evidence="14 15">
    <name type="scientific">Ranitomeya imitator</name>
    <name type="common">mimic poison frog</name>
    <dbReference type="NCBI Taxonomy" id="111125"/>
    <lineage>
        <taxon>Eukaryota</taxon>
        <taxon>Metazoa</taxon>
        <taxon>Chordata</taxon>
        <taxon>Craniata</taxon>
        <taxon>Vertebrata</taxon>
        <taxon>Euteleostomi</taxon>
        <taxon>Amphibia</taxon>
        <taxon>Batrachia</taxon>
        <taxon>Anura</taxon>
        <taxon>Neobatrachia</taxon>
        <taxon>Hyloidea</taxon>
        <taxon>Dendrobatidae</taxon>
        <taxon>Dendrobatinae</taxon>
        <taxon>Ranitomeya</taxon>
    </lineage>
</organism>
<keyword evidence="5 9" id="KW-0378">Hydrolase</keyword>
<reference evidence="14" key="1">
    <citation type="submission" date="2023-07" db="EMBL/GenBank/DDBJ databases">
        <authorList>
            <person name="Stuckert A."/>
        </authorList>
    </citation>
    <scope>NUCLEOTIDE SEQUENCE</scope>
</reference>
<dbReference type="EC" id="3.6.4.13" evidence="2"/>
<dbReference type="InterPro" id="IPR000629">
    <property type="entry name" value="RNA-helicase_DEAD-box_CS"/>
</dbReference>
<evidence type="ECO:0000256" key="4">
    <source>
        <dbReference type="ARBA" id="ARBA00022741"/>
    </source>
</evidence>
<evidence type="ECO:0000313" key="14">
    <source>
        <dbReference type="EMBL" id="CAJ0921262.1"/>
    </source>
</evidence>
<dbReference type="Proteomes" id="UP001176940">
    <property type="component" value="Unassembled WGS sequence"/>
</dbReference>
<dbReference type="Pfam" id="PF00270">
    <property type="entry name" value="DEAD"/>
    <property type="match status" value="1"/>
</dbReference>
<evidence type="ECO:0000256" key="10">
    <source>
        <dbReference type="SAM" id="MobiDB-lite"/>
    </source>
</evidence>
<evidence type="ECO:0000256" key="9">
    <source>
        <dbReference type="RuleBase" id="RU000492"/>
    </source>
</evidence>
<dbReference type="InterPro" id="IPR001650">
    <property type="entry name" value="Helicase_C-like"/>
</dbReference>
<feature type="region of interest" description="Disordered" evidence="10">
    <location>
        <begin position="1"/>
        <end position="24"/>
    </location>
</feature>
<feature type="domain" description="DEAD-box RNA helicase Q" evidence="13">
    <location>
        <begin position="83"/>
        <end position="111"/>
    </location>
</feature>
<dbReference type="PROSITE" id="PS51195">
    <property type="entry name" value="Q_MOTIF"/>
    <property type="match status" value="1"/>
</dbReference>
<gene>
    <name evidence="14" type="ORF">RIMI_LOCUS1475372</name>
</gene>
<keyword evidence="4 9" id="KW-0547">Nucleotide-binding</keyword>
<evidence type="ECO:0000259" key="11">
    <source>
        <dbReference type="PROSITE" id="PS51192"/>
    </source>
</evidence>
<dbReference type="CDD" id="cd18787">
    <property type="entry name" value="SF2_C_DEAD"/>
    <property type="match status" value="1"/>
</dbReference>
<protein>
    <recommendedName>
        <fullName evidence="2">RNA helicase</fullName>
        <ecNumber evidence="2">3.6.4.13</ecNumber>
    </recommendedName>
</protein>
<dbReference type="InterPro" id="IPR011545">
    <property type="entry name" value="DEAD/DEAH_box_helicase_dom"/>
</dbReference>
<dbReference type="PROSITE" id="PS51192">
    <property type="entry name" value="HELICASE_ATP_BIND_1"/>
    <property type="match status" value="1"/>
</dbReference>
<accession>A0ABN9KWE4</accession>
<proteinExistence type="inferred from homology"/>